<name>A0A167HP56_9GAMM</name>
<dbReference type="InterPro" id="IPR056823">
    <property type="entry name" value="TEN-like_YD-shell"/>
</dbReference>
<proteinExistence type="predicted"/>
<feature type="non-terminal residue" evidence="3">
    <location>
        <position position="1363"/>
    </location>
</feature>
<dbReference type="EMBL" id="AUXT01000013">
    <property type="protein sequence ID" value="KZN58347.1"/>
    <property type="molecule type" value="Genomic_DNA"/>
</dbReference>
<feature type="domain" description="Teneurin-like YD-shell" evidence="2">
    <location>
        <begin position="1123"/>
        <end position="1275"/>
    </location>
</feature>
<evidence type="ECO:0000313" key="3">
    <source>
        <dbReference type="EMBL" id="KZN58347.1"/>
    </source>
</evidence>
<evidence type="ECO:0000313" key="4">
    <source>
        <dbReference type="Proteomes" id="UP000076587"/>
    </source>
</evidence>
<dbReference type="RefSeq" id="WP_063375423.1">
    <property type="nucleotide sequence ID" value="NZ_AUXT01000013.1"/>
</dbReference>
<comment type="caution">
    <text evidence="3">The sequence shown here is derived from an EMBL/GenBank/DDBJ whole genome shotgun (WGS) entry which is preliminary data.</text>
</comment>
<feature type="non-terminal residue" evidence="3">
    <location>
        <position position="1"/>
    </location>
</feature>
<dbReference type="InterPro" id="IPR050708">
    <property type="entry name" value="T6SS_VgrG/RHS"/>
</dbReference>
<evidence type="ECO:0000256" key="1">
    <source>
        <dbReference type="ARBA" id="ARBA00022737"/>
    </source>
</evidence>
<protein>
    <recommendedName>
        <fullName evidence="2">Teneurin-like YD-shell domain-containing protein</fullName>
    </recommendedName>
</protein>
<dbReference type="Proteomes" id="UP000076587">
    <property type="component" value="Unassembled WGS sequence"/>
</dbReference>
<dbReference type="Pfam" id="PF25023">
    <property type="entry name" value="TEN_YD-shell"/>
    <property type="match status" value="1"/>
</dbReference>
<organism evidence="3 4">
    <name type="scientific">Pseudoalteromonas luteoviolacea NCIMB 1942</name>
    <dbReference type="NCBI Taxonomy" id="1365253"/>
    <lineage>
        <taxon>Bacteria</taxon>
        <taxon>Pseudomonadati</taxon>
        <taxon>Pseudomonadota</taxon>
        <taxon>Gammaproteobacteria</taxon>
        <taxon>Alteromonadales</taxon>
        <taxon>Pseudoalteromonadaceae</taxon>
        <taxon>Pseudoalteromonas</taxon>
    </lineage>
</organism>
<evidence type="ECO:0000259" key="2">
    <source>
        <dbReference type="Pfam" id="PF25023"/>
    </source>
</evidence>
<accession>A0A167HP56</accession>
<sequence>KRTLFVLTILLPFSAICEGYDDETPPYSFSEENLANHFLKKGRPTYYISPHTVNLANEKIDLNTGSVHFERVDAFLPGNFDLEVAYRTRYDIYQPDFYGWVQDFPRMEYMLPDGEEPEAWRNGSVKYCSGKQDPGVLIYRYYSNVKDKYVYAIVDAEFYTSGLKLIVPGQVSSTLAYNNEVLVDDEYKYVTKEGWRIKCYKENDKEGFLAVSPTGNKYYFNRYLKKSIRNRHTREIKLINKTYFKRLHQMLVSKVEDRFGNSVDYTYHASGLLKEISGSDGRSIKVTYPVAGQVKVTAGNRSWLYEKKSTGAYEVIQPDNKKWVYNLSQVKGDINPQYDDEACPPMLTDTDVMSVIHPDGAKIEYQFGQFEIYKANATRLLLKSVYEYEGLPSSCTNFYALEKKEITYNGTNKYTWTYDYSATLGTIRRESEDPAKYNHHYLLQGDIPENINRLLHARTTVVNPNNSVEKYYFNRNASSFKEGQLEAIEHFDAAGNRLSVQKTYHVKGHYFGGSIARNGFNTRLGREKVLTEKRQIIQNDDTYTSTFSELNSYNVFEKAVYSNTINTKKKYVKYKHTSDTDNWVLNLPTEKQVSSNDTHYFTVSKRDYSRFSNANNQLLPFKQYINGLHSYSYVSYHDDGKLKRKEMNYARNTGSGNIFIELANYKRGLPQNITQPSPELASNITFLREVDYNGWVTKETDFNGVETNYTYDSIGRLTSIDLANDSTFGNWQDTQFVWDDTKNTRTIKRCTLNTSRAACIDDVSFETVESYDSLLRLKSTTLKDTVNSITRYQNFAYDYRNLPTFTSHLSDSLTETKGVTTVYDALGRKEKVSTSGLGFVTYEYLSGNRIRFTDAGKNTANTTDSTTTTYQAFGSQSYDIAIKIESPEGVTTDMNVDVFGLVHSITQSGDDKSVTETRKYDANKQLCLIQRPDVGNTLLKHNALGQVIWQKQGASNTACVTTKPTNSTVLSYDNLGGLKSITYPDSTPNVTYSYDNNSNLTSIKSGDVEHVYNYNNQNLLEDELLFIDGNSSLSIDYEYNALQHRKSITYPDGTYVNFAPNGFGEATQAIYKLGSTEHQVFAKDAVYYPNGQINSFTYGNGVVHKTELHPTSLLPTSISDTRNSVNLVNLSYTYDNNMNVMSITNGVQSTYSLSNLTYDGLDRLISTTGGADIGNSTMTYDAIGNIKTYSSKDRSLTYTYDDEANRLTSVAGITGKYGSIAYDSRGNVTNNGSFELSYNLANQMRSAKGNAYLYDGHNRRVQKTDSDGHTEYSMYSKGGTLLYREKGSASGNGTNYIYLGKKLVAKYGDVTPQTLAESRQHYRPFGETINEPKDDVGYTGHKFDKDINLSYMQARYYDPVIGR</sequence>
<reference evidence="3 4" key="1">
    <citation type="submission" date="2013-07" db="EMBL/GenBank/DDBJ databases">
        <title>Comparative Genomic and Metabolomic Analysis of Twelve Strains of Pseudoalteromonas luteoviolacea.</title>
        <authorList>
            <person name="Vynne N.G."/>
            <person name="Mansson M."/>
            <person name="Gram L."/>
        </authorList>
    </citation>
    <scope>NUCLEOTIDE SEQUENCE [LARGE SCALE GENOMIC DNA]</scope>
    <source>
        <strain evidence="3 4">NCIMB 1942</strain>
    </source>
</reference>
<keyword evidence="1" id="KW-0677">Repeat</keyword>
<dbReference type="Gene3D" id="2.180.10.10">
    <property type="entry name" value="RHS repeat-associated core"/>
    <property type="match status" value="2"/>
</dbReference>
<dbReference type="InterPro" id="IPR031325">
    <property type="entry name" value="RHS_repeat"/>
</dbReference>
<gene>
    <name evidence="3" type="ORF">N482_04175</name>
</gene>
<dbReference type="PANTHER" id="PTHR32305">
    <property type="match status" value="1"/>
</dbReference>
<dbReference type="Pfam" id="PF05593">
    <property type="entry name" value="RHS_repeat"/>
    <property type="match status" value="1"/>
</dbReference>
<dbReference type="PANTHER" id="PTHR32305:SF15">
    <property type="entry name" value="PROTEIN RHSA-RELATED"/>
    <property type="match status" value="1"/>
</dbReference>